<evidence type="ECO:0000256" key="6">
    <source>
        <dbReference type="ARBA" id="ARBA00022676"/>
    </source>
</evidence>
<dbReference type="InterPro" id="IPR048307">
    <property type="entry name" value="STT3_N"/>
</dbReference>
<feature type="transmembrane region" description="Helical" evidence="14">
    <location>
        <begin position="12"/>
        <end position="32"/>
    </location>
</feature>
<evidence type="ECO:0000256" key="4">
    <source>
        <dbReference type="ARBA" id="ARBA00004922"/>
    </source>
</evidence>
<feature type="transmembrane region" description="Helical" evidence="14">
    <location>
        <begin position="373"/>
        <end position="392"/>
    </location>
</feature>
<evidence type="ECO:0000256" key="12">
    <source>
        <dbReference type="ARBA" id="ARBA00023136"/>
    </source>
</evidence>
<organism evidence="18">
    <name type="scientific">hydrothermal vent metagenome</name>
    <dbReference type="NCBI Taxonomy" id="652676"/>
    <lineage>
        <taxon>unclassified sequences</taxon>
        <taxon>metagenomes</taxon>
        <taxon>ecological metagenomes</taxon>
    </lineage>
</organism>
<dbReference type="InterPro" id="IPR048999">
    <property type="entry name" value="STT3-PglB_core"/>
</dbReference>
<evidence type="ECO:0000256" key="9">
    <source>
        <dbReference type="ARBA" id="ARBA00022723"/>
    </source>
</evidence>
<evidence type="ECO:0000259" key="16">
    <source>
        <dbReference type="Pfam" id="PF18527"/>
    </source>
</evidence>
<evidence type="ECO:0000256" key="7">
    <source>
        <dbReference type="ARBA" id="ARBA00022679"/>
    </source>
</evidence>
<feature type="transmembrane region" description="Helical" evidence="14">
    <location>
        <begin position="348"/>
        <end position="366"/>
    </location>
</feature>
<comment type="pathway">
    <text evidence="4">Protein modification; protein glycosylation.</text>
</comment>
<evidence type="ECO:0000256" key="5">
    <source>
        <dbReference type="ARBA" id="ARBA00010810"/>
    </source>
</evidence>
<proteinExistence type="inferred from homology"/>
<feature type="transmembrane region" description="Helical" evidence="14">
    <location>
        <begin position="398"/>
        <end position="419"/>
    </location>
</feature>
<dbReference type="EC" id="2.4.99.18" evidence="18"/>
<evidence type="ECO:0000259" key="17">
    <source>
        <dbReference type="Pfam" id="PF21436"/>
    </source>
</evidence>
<dbReference type="PANTHER" id="PTHR13872">
    <property type="entry name" value="DOLICHYL-DIPHOSPHOOLIGOSACCHARIDE--PROTEIN GLYCOSYLTRANSFERASE SUBUNIT"/>
    <property type="match status" value="1"/>
</dbReference>
<dbReference type="Pfam" id="PF02516">
    <property type="entry name" value="STT3"/>
    <property type="match status" value="1"/>
</dbReference>
<evidence type="ECO:0000256" key="1">
    <source>
        <dbReference type="ARBA" id="ARBA00001936"/>
    </source>
</evidence>
<dbReference type="Gene3D" id="3.40.1380.40">
    <property type="match status" value="1"/>
</dbReference>
<keyword evidence="6 18" id="KW-0328">Glycosyltransferase</keyword>
<dbReference type="InterPro" id="IPR003674">
    <property type="entry name" value="Oligo_trans_STT3"/>
</dbReference>
<sequence>MIDRDNLSSRNIVILITIAYLFSYLVRMIWVWQMQGEEQYMWNGQLMISTGDGYYFASGAQKWLENTLQFNPRVPDIYYTATVTLSAFVAKYTPLSLDSVILYMPAVISSLVVIPIILIGRLFGMAIVGFFAALLGSIAWSYYNRTMVGYFDTDMFSAMAPMFILYFLLATIKTEKRVYALFSAFAFLIYPFLYDQGKTIVYAMGLLYMGYMLLFHRKDDFTYRSILLITVGLIDFSFWGQFVVIVALYVAMERGVVTVKQAIYGSIVLIPIFLYTGNVHGLIFGKIINYFERGTVDHGLRFLQVSQTIREAGLIPFDVMANRISGSVAGVLIAFIGYIVLVVRHKEFILALPLIAIGLFSLVGGLRFTVYAVPMAAISAIYLFHVLCEYLGDKRLYYPIMALLTAAMIYPNIIHILGYRVPTVMTKREVMILDKLKSLSTPKDYVVTWWDYGYPIWYFAEKNTLIDGGKHNNDNFIVSEIMLTDSPLEAARLSRLAVEEYVASDYKLITDILFKNNTPEQVDVDDYLYELKHGDVKLPKKTRDVYLYMPWNMVGILPTINLFRNLDLKTGKAKSRAFYYSTQNFKRVGDVIHMGQGISWHMREGILDIQGEKLEIGKEITVGYTKDGKLHRDQRVVHATGRYHIIYMGSYNNIMIVDDSYLNSLFIQMFVFENYDKNLFEPVVMDVMAKIYKVKI</sequence>
<feature type="transmembrane region" description="Helical" evidence="14">
    <location>
        <begin position="263"/>
        <end position="284"/>
    </location>
</feature>
<dbReference type="Pfam" id="PF21436">
    <property type="entry name" value="STT3-PglB_core"/>
    <property type="match status" value="1"/>
</dbReference>
<feature type="domain" description="Oligosaccharyl transferase STT3 N-terminal" evidence="15">
    <location>
        <begin position="25"/>
        <end position="410"/>
    </location>
</feature>
<feature type="transmembrane region" description="Helical" evidence="14">
    <location>
        <begin position="324"/>
        <end position="342"/>
    </location>
</feature>
<evidence type="ECO:0000313" key="18">
    <source>
        <dbReference type="EMBL" id="SFV56779.1"/>
    </source>
</evidence>
<gene>
    <name evidence="18" type="ORF">MNB_SV-6-285</name>
</gene>
<keyword evidence="7 18" id="KW-0808">Transferase</keyword>
<dbReference type="GO" id="GO:0016020">
    <property type="term" value="C:membrane"/>
    <property type="evidence" value="ECO:0007669"/>
    <property type="project" value="InterPro"/>
</dbReference>
<evidence type="ECO:0000256" key="13">
    <source>
        <dbReference type="ARBA" id="ARBA00023211"/>
    </source>
</evidence>
<dbReference type="UniPathway" id="UPA00378"/>
<keyword evidence="10" id="KW-0460">Magnesium</keyword>
<evidence type="ECO:0000256" key="10">
    <source>
        <dbReference type="ARBA" id="ARBA00022842"/>
    </source>
</evidence>
<feature type="transmembrane region" description="Helical" evidence="14">
    <location>
        <begin position="200"/>
        <end position="215"/>
    </location>
</feature>
<comment type="similarity">
    <text evidence="5">Belongs to the STT3 family.</text>
</comment>
<dbReference type="EMBL" id="FPHC01000040">
    <property type="protein sequence ID" value="SFV56779.1"/>
    <property type="molecule type" value="Genomic_DNA"/>
</dbReference>
<comment type="cofactor">
    <cofactor evidence="2">
        <name>Mg(2+)</name>
        <dbReference type="ChEBI" id="CHEBI:18420"/>
    </cofactor>
</comment>
<feature type="transmembrane region" description="Helical" evidence="14">
    <location>
        <begin position="100"/>
        <end position="119"/>
    </location>
</feature>
<evidence type="ECO:0000256" key="8">
    <source>
        <dbReference type="ARBA" id="ARBA00022692"/>
    </source>
</evidence>
<dbReference type="GO" id="GO:0004579">
    <property type="term" value="F:dolichyl-diphosphooligosaccharide-protein glycotransferase activity"/>
    <property type="evidence" value="ECO:0007669"/>
    <property type="project" value="UniProtKB-EC"/>
</dbReference>
<evidence type="ECO:0000259" key="15">
    <source>
        <dbReference type="Pfam" id="PF02516"/>
    </source>
</evidence>
<comment type="cofactor">
    <cofactor evidence="1">
        <name>Mn(2+)</name>
        <dbReference type="ChEBI" id="CHEBI:29035"/>
    </cofactor>
</comment>
<evidence type="ECO:0000256" key="2">
    <source>
        <dbReference type="ARBA" id="ARBA00001946"/>
    </source>
</evidence>
<name>A0A1W1BTB9_9ZZZZ</name>
<accession>A0A1W1BTB9</accession>
<keyword evidence="11 14" id="KW-1133">Transmembrane helix</keyword>
<evidence type="ECO:0000256" key="14">
    <source>
        <dbReference type="SAM" id="Phobius"/>
    </source>
</evidence>
<keyword evidence="9" id="KW-0479">Metal-binding</keyword>
<evidence type="ECO:0000256" key="3">
    <source>
        <dbReference type="ARBA" id="ARBA00004127"/>
    </source>
</evidence>
<comment type="subcellular location">
    <subcellularLocation>
        <location evidence="3">Endomembrane system</location>
        <topology evidence="3">Multi-pass membrane protein</topology>
    </subcellularLocation>
</comment>
<dbReference type="AlphaFoldDB" id="A0A1W1BTB9"/>
<reference evidence="18" key="1">
    <citation type="submission" date="2016-10" db="EMBL/GenBank/DDBJ databases">
        <authorList>
            <person name="de Groot N.N."/>
        </authorList>
    </citation>
    <scope>NUCLEOTIDE SEQUENCE</scope>
</reference>
<dbReference type="GO" id="GO:0012505">
    <property type="term" value="C:endomembrane system"/>
    <property type="evidence" value="ECO:0007669"/>
    <property type="project" value="UniProtKB-SubCell"/>
</dbReference>
<evidence type="ECO:0000256" key="11">
    <source>
        <dbReference type="ARBA" id="ARBA00022989"/>
    </source>
</evidence>
<feature type="domain" description="STT3/PglB/AglB core" evidence="17">
    <location>
        <begin position="443"/>
        <end position="570"/>
    </location>
</feature>
<dbReference type="GO" id="GO:0046872">
    <property type="term" value="F:metal ion binding"/>
    <property type="evidence" value="ECO:0007669"/>
    <property type="project" value="UniProtKB-KW"/>
</dbReference>
<dbReference type="InterPro" id="IPR041563">
    <property type="entry name" value="STT3_PglB_C"/>
</dbReference>
<feature type="transmembrane region" description="Helical" evidence="14">
    <location>
        <begin position="155"/>
        <end position="171"/>
    </location>
</feature>
<feature type="transmembrane region" description="Helical" evidence="14">
    <location>
        <begin position="178"/>
        <end position="194"/>
    </location>
</feature>
<keyword evidence="8 14" id="KW-0812">Transmembrane</keyword>
<feature type="domain" description="STT3 subunit PglB C-terminal" evidence="16">
    <location>
        <begin position="578"/>
        <end position="656"/>
    </location>
</feature>
<feature type="transmembrane region" description="Helical" evidence="14">
    <location>
        <begin position="227"/>
        <end position="251"/>
    </location>
</feature>
<keyword evidence="13" id="KW-0464">Manganese</keyword>
<keyword evidence="12 14" id="KW-0472">Membrane</keyword>
<feature type="transmembrane region" description="Helical" evidence="14">
    <location>
        <begin position="126"/>
        <end position="143"/>
    </location>
</feature>
<dbReference type="Pfam" id="PF18527">
    <property type="entry name" value="STT3_PglB_C"/>
    <property type="match status" value="1"/>
</dbReference>
<dbReference type="PANTHER" id="PTHR13872:SF1">
    <property type="entry name" value="DOLICHYL-DIPHOSPHOOLIGOSACCHARIDE--PROTEIN GLYCOSYLTRANSFERASE SUBUNIT STT3B"/>
    <property type="match status" value="1"/>
</dbReference>
<protein>
    <submittedName>
        <fullName evidence="18">Oligosaccharyltransferase PglB</fullName>
        <ecNumber evidence="18">2.4.99.18</ecNumber>
    </submittedName>
</protein>